<proteinExistence type="predicted"/>
<keyword evidence="3 4" id="KW-0443">Lipid metabolism</keyword>
<dbReference type="PROSITE" id="PS51635">
    <property type="entry name" value="PNPLA"/>
    <property type="match status" value="1"/>
</dbReference>
<organism evidence="6 7">
    <name type="scientific">Sporomusa malonica</name>
    <dbReference type="NCBI Taxonomy" id="112901"/>
    <lineage>
        <taxon>Bacteria</taxon>
        <taxon>Bacillati</taxon>
        <taxon>Bacillota</taxon>
        <taxon>Negativicutes</taxon>
        <taxon>Selenomonadales</taxon>
        <taxon>Sporomusaceae</taxon>
        <taxon>Sporomusa</taxon>
    </lineage>
</organism>
<feature type="active site" description="Proton acceptor" evidence="4">
    <location>
        <position position="175"/>
    </location>
</feature>
<gene>
    <name evidence="6" type="ORF">SAMN04488500_10462</name>
</gene>
<evidence type="ECO:0000259" key="5">
    <source>
        <dbReference type="PROSITE" id="PS51635"/>
    </source>
</evidence>
<dbReference type="EMBL" id="FWXI01000004">
    <property type="protein sequence ID" value="SMC49632.1"/>
    <property type="molecule type" value="Genomic_DNA"/>
</dbReference>
<dbReference type="Proteomes" id="UP000192738">
    <property type="component" value="Unassembled WGS sequence"/>
</dbReference>
<dbReference type="PANTHER" id="PTHR14226">
    <property type="entry name" value="NEUROPATHY TARGET ESTERASE/SWISS CHEESE D.MELANOGASTER"/>
    <property type="match status" value="1"/>
</dbReference>
<dbReference type="PANTHER" id="PTHR14226:SF29">
    <property type="entry name" value="NEUROPATHY TARGET ESTERASE SWS"/>
    <property type="match status" value="1"/>
</dbReference>
<dbReference type="AlphaFoldDB" id="A0A1W1ZN38"/>
<dbReference type="SUPFAM" id="SSF52151">
    <property type="entry name" value="FabD/lysophospholipase-like"/>
    <property type="match status" value="1"/>
</dbReference>
<reference evidence="6 7" key="1">
    <citation type="submission" date="2017-04" db="EMBL/GenBank/DDBJ databases">
        <authorList>
            <person name="Afonso C.L."/>
            <person name="Miller P.J."/>
            <person name="Scott M.A."/>
            <person name="Spackman E."/>
            <person name="Goraichik I."/>
            <person name="Dimitrov K.M."/>
            <person name="Suarez D.L."/>
            <person name="Swayne D.E."/>
        </authorList>
    </citation>
    <scope>NUCLEOTIDE SEQUENCE [LARGE SCALE GENOMIC DNA]</scope>
    <source>
        <strain evidence="6 7">DSM 5090</strain>
    </source>
</reference>
<evidence type="ECO:0000313" key="6">
    <source>
        <dbReference type="EMBL" id="SMC49632.1"/>
    </source>
</evidence>
<keyword evidence="2 4" id="KW-0442">Lipid degradation</keyword>
<dbReference type="RefSeq" id="WP_084574726.1">
    <property type="nucleotide sequence ID" value="NZ_CP155572.1"/>
</dbReference>
<accession>A0A1W1ZN38</accession>
<keyword evidence="7" id="KW-1185">Reference proteome</keyword>
<evidence type="ECO:0000313" key="7">
    <source>
        <dbReference type="Proteomes" id="UP000192738"/>
    </source>
</evidence>
<dbReference type="STRING" id="112901.SAMN04488500_10462"/>
<keyword evidence="1 4" id="KW-0378">Hydrolase</keyword>
<dbReference type="GO" id="GO:0016042">
    <property type="term" value="P:lipid catabolic process"/>
    <property type="evidence" value="ECO:0007669"/>
    <property type="project" value="UniProtKB-UniRule"/>
</dbReference>
<feature type="short sequence motif" description="GXSXG" evidence="4">
    <location>
        <begin position="46"/>
        <end position="50"/>
    </location>
</feature>
<dbReference type="InterPro" id="IPR016035">
    <property type="entry name" value="Acyl_Trfase/lysoPLipase"/>
</dbReference>
<dbReference type="Pfam" id="PF01734">
    <property type="entry name" value="Patatin"/>
    <property type="match status" value="1"/>
</dbReference>
<evidence type="ECO:0000256" key="3">
    <source>
        <dbReference type="ARBA" id="ARBA00023098"/>
    </source>
</evidence>
<feature type="active site" description="Nucleophile" evidence="4">
    <location>
        <position position="48"/>
    </location>
</feature>
<protein>
    <submittedName>
        <fullName evidence="6">NTE family protein</fullName>
    </submittedName>
</protein>
<feature type="domain" description="PNPLA" evidence="5">
    <location>
        <begin position="15"/>
        <end position="188"/>
    </location>
</feature>
<name>A0A1W1ZN38_9FIRM</name>
<evidence type="ECO:0000256" key="2">
    <source>
        <dbReference type="ARBA" id="ARBA00022963"/>
    </source>
</evidence>
<dbReference type="InterPro" id="IPR050301">
    <property type="entry name" value="NTE"/>
</dbReference>
<dbReference type="OrthoDB" id="9770965at2"/>
<comment type="caution">
    <text evidence="4">Lacks conserved residue(s) required for the propagation of feature annotation.</text>
</comment>
<dbReference type="Gene3D" id="3.40.1090.10">
    <property type="entry name" value="Cytosolic phospholipase A2 catalytic domain"/>
    <property type="match status" value="2"/>
</dbReference>
<dbReference type="InterPro" id="IPR002641">
    <property type="entry name" value="PNPLA_dom"/>
</dbReference>
<evidence type="ECO:0000256" key="1">
    <source>
        <dbReference type="ARBA" id="ARBA00022801"/>
    </source>
</evidence>
<dbReference type="GO" id="GO:0016787">
    <property type="term" value="F:hydrolase activity"/>
    <property type="evidence" value="ECO:0007669"/>
    <property type="project" value="UniProtKB-UniRule"/>
</dbReference>
<sequence length="293" mass="32386">MADGTLEKRRPRVGVVMGSGGTKALAGVALFEFLDSIGVTPDLLVGCSGGGIMCALRGCDYSTADMRKMFAEFLDKRLFDIDYRALLAIGRLPFGHFDVSRGIIKPKKIQAMYRKVFGERRLEDLKIPTVLQTTDLLKSEAVVLSSGLVADAVYASGAEYPFFPLICIDGRWLADGEFTSSLPILEAVKRQMDVIIAIRIQTELQTYPRGFNECFGLMFNNIGKISARLETPLAISLHHHEIINITVRFNKSIHPWDVNALPTILNAGEEAVAQMKQEIIYAIENFTSHADAD</sequence>
<evidence type="ECO:0000256" key="4">
    <source>
        <dbReference type="PROSITE-ProRule" id="PRU01161"/>
    </source>
</evidence>